<evidence type="ECO:0000313" key="2">
    <source>
        <dbReference type="EMBL" id="KAK4104634.1"/>
    </source>
</evidence>
<accession>A0AAN6Q6V2</accession>
<keyword evidence="3" id="KW-1185">Reference proteome</keyword>
<reference evidence="2" key="2">
    <citation type="submission" date="2023-05" db="EMBL/GenBank/DDBJ databases">
        <authorList>
            <consortium name="Lawrence Berkeley National Laboratory"/>
            <person name="Steindorff A."/>
            <person name="Hensen N."/>
            <person name="Bonometti L."/>
            <person name="Westerberg I."/>
            <person name="Brannstrom I.O."/>
            <person name="Guillou S."/>
            <person name="Cros-Aarteil S."/>
            <person name="Calhoun S."/>
            <person name="Haridas S."/>
            <person name="Kuo A."/>
            <person name="Mondo S."/>
            <person name="Pangilinan J."/>
            <person name="Riley R."/>
            <person name="Labutti K."/>
            <person name="Andreopoulos B."/>
            <person name="Lipzen A."/>
            <person name="Chen C."/>
            <person name="Yanf M."/>
            <person name="Daum C."/>
            <person name="Ng V."/>
            <person name="Clum A."/>
            <person name="Ohm R."/>
            <person name="Martin F."/>
            <person name="Silar P."/>
            <person name="Natvig D."/>
            <person name="Lalanne C."/>
            <person name="Gautier V."/>
            <person name="Ament-Velasquez S.L."/>
            <person name="Kruys A."/>
            <person name="Hutchinson M.I."/>
            <person name="Powell A.J."/>
            <person name="Barry K."/>
            <person name="Miller A.N."/>
            <person name="Grigoriev I.V."/>
            <person name="Debuchy R."/>
            <person name="Gladieux P."/>
            <person name="Thoren M.H."/>
            <person name="Johannesson H."/>
        </authorList>
    </citation>
    <scope>NUCLEOTIDE SEQUENCE</scope>
    <source>
        <strain evidence="2">CBS 757.83</strain>
    </source>
</reference>
<feature type="region of interest" description="Disordered" evidence="1">
    <location>
        <begin position="1"/>
        <end position="77"/>
    </location>
</feature>
<dbReference type="Proteomes" id="UP001305647">
    <property type="component" value="Unassembled WGS sequence"/>
</dbReference>
<dbReference type="EMBL" id="MU863626">
    <property type="protein sequence ID" value="KAK4104634.1"/>
    <property type="molecule type" value="Genomic_DNA"/>
</dbReference>
<dbReference type="PANTHER" id="PTHR34693:SF2">
    <property type="entry name" value="DUF3602 DOMAIN-CONTAINING PROTEIN"/>
    <property type="match status" value="1"/>
</dbReference>
<dbReference type="PANTHER" id="PTHR34693">
    <property type="entry name" value="PROTEIN PAR32"/>
    <property type="match status" value="1"/>
</dbReference>
<dbReference type="AlphaFoldDB" id="A0AAN6Q6V2"/>
<feature type="region of interest" description="Disordered" evidence="1">
    <location>
        <begin position="97"/>
        <end position="152"/>
    </location>
</feature>
<evidence type="ECO:0000256" key="1">
    <source>
        <dbReference type="SAM" id="MobiDB-lite"/>
    </source>
</evidence>
<dbReference type="InterPro" id="IPR053203">
    <property type="entry name" value="Cisplatin_resist-associated"/>
</dbReference>
<proteinExistence type="predicted"/>
<gene>
    <name evidence="2" type="ORF">N658DRAFT_504231</name>
</gene>
<organism evidence="2 3">
    <name type="scientific">Parathielavia hyrcaniae</name>
    <dbReference type="NCBI Taxonomy" id="113614"/>
    <lineage>
        <taxon>Eukaryota</taxon>
        <taxon>Fungi</taxon>
        <taxon>Dikarya</taxon>
        <taxon>Ascomycota</taxon>
        <taxon>Pezizomycotina</taxon>
        <taxon>Sordariomycetes</taxon>
        <taxon>Sordariomycetidae</taxon>
        <taxon>Sordariales</taxon>
        <taxon>Chaetomiaceae</taxon>
        <taxon>Parathielavia</taxon>
    </lineage>
</organism>
<name>A0AAN6Q6V2_9PEZI</name>
<sequence>MTSYTITEPHPTVPQNTFTHVGRGGAGNFLRAPATTSPSGVPTPASSRTTPSSSTSTGRFYSGRGGAGNAHAAGERRAALSFDEEFARAEVREKTARIHVGRGGAGNFFTTSSSGSNNKSADGEELARADSAGSAASSRSSGFWERVRGLGH</sequence>
<evidence type="ECO:0000313" key="3">
    <source>
        <dbReference type="Proteomes" id="UP001305647"/>
    </source>
</evidence>
<feature type="compositionally biased region" description="Low complexity" evidence="1">
    <location>
        <begin position="129"/>
        <end position="142"/>
    </location>
</feature>
<feature type="compositionally biased region" description="Low complexity" evidence="1">
    <location>
        <begin position="107"/>
        <end position="120"/>
    </location>
</feature>
<protein>
    <submittedName>
        <fullName evidence="2">Uncharacterized protein</fullName>
    </submittedName>
</protein>
<reference evidence="2" key="1">
    <citation type="journal article" date="2023" name="Mol. Phylogenet. Evol.">
        <title>Genome-scale phylogeny and comparative genomics of the fungal order Sordariales.</title>
        <authorList>
            <person name="Hensen N."/>
            <person name="Bonometti L."/>
            <person name="Westerberg I."/>
            <person name="Brannstrom I.O."/>
            <person name="Guillou S."/>
            <person name="Cros-Aarteil S."/>
            <person name="Calhoun S."/>
            <person name="Haridas S."/>
            <person name="Kuo A."/>
            <person name="Mondo S."/>
            <person name="Pangilinan J."/>
            <person name="Riley R."/>
            <person name="LaButti K."/>
            <person name="Andreopoulos B."/>
            <person name="Lipzen A."/>
            <person name="Chen C."/>
            <person name="Yan M."/>
            <person name="Daum C."/>
            <person name="Ng V."/>
            <person name="Clum A."/>
            <person name="Steindorff A."/>
            <person name="Ohm R.A."/>
            <person name="Martin F."/>
            <person name="Silar P."/>
            <person name="Natvig D.O."/>
            <person name="Lalanne C."/>
            <person name="Gautier V."/>
            <person name="Ament-Velasquez S.L."/>
            <person name="Kruys A."/>
            <person name="Hutchinson M.I."/>
            <person name="Powell A.J."/>
            <person name="Barry K."/>
            <person name="Miller A.N."/>
            <person name="Grigoriev I.V."/>
            <person name="Debuchy R."/>
            <person name="Gladieux P."/>
            <person name="Hiltunen Thoren M."/>
            <person name="Johannesson H."/>
        </authorList>
    </citation>
    <scope>NUCLEOTIDE SEQUENCE</scope>
    <source>
        <strain evidence="2">CBS 757.83</strain>
    </source>
</reference>
<feature type="compositionally biased region" description="Low complexity" evidence="1">
    <location>
        <begin position="42"/>
        <end position="57"/>
    </location>
</feature>
<comment type="caution">
    <text evidence="2">The sequence shown here is derived from an EMBL/GenBank/DDBJ whole genome shotgun (WGS) entry which is preliminary data.</text>
</comment>
<dbReference type="Pfam" id="PF12223">
    <property type="entry name" value="DUF3602"/>
    <property type="match status" value="1"/>
</dbReference>
<dbReference type="InterPro" id="IPR022024">
    <property type="entry name" value="DUF3602"/>
</dbReference>